<organism evidence="1 2">
    <name type="scientific">Cytobacillus purgationiresistens</name>
    <dbReference type="NCBI Taxonomy" id="863449"/>
    <lineage>
        <taxon>Bacteria</taxon>
        <taxon>Bacillati</taxon>
        <taxon>Bacillota</taxon>
        <taxon>Bacilli</taxon>
        <taxon>Bacillales</taxon>
        <taxon>Bacillaceae</taxon>
        <taxon>Cytobacillus</taxon>
    </lineage>
</organism>
<evidence type="ECO:0000313" key="1">
    <source>
        <dbReference type="EMBL" id="MDQ0269878.1"/>
    </source>
</evidence>
<accession>A0ABU0AF44</accession>
<reference evidence="1 2" key="1">
    <citation type="submission" date="2023-07" db="EMBL/GenBank/DDBJ databases">
        <title>Genomic Encyclopedia of Type Strains, Phase IV (KMG-IV): sequencing the most valuable type-strain genomes for metagenomic binning, comparative biology and taxonomic classification.</title>
        <authorList>
            <person name="Goeker M."/>
        </authorList>
    </citation>
    <scope>NUCLEOTIDE SEQUENCE [LARGE SCALE GENOMIC DNA]</scope>
    <source>
        <strain evidence="1 2">DSM 23494</strain>
    </source>
</reference>
<proteinExistence type="predicted"/>
<evidence type="ECO:0000313" key="2">
    <source>
        <dbReference type="Proteomes" id="UP001238088"/>
    </source>
</evidence>
<gene>
    <name evidence="1" type="ORF">J2S17_001750</name>
</gene>
<name>A0ABU0AF44_9BACI</name>
<dbReference type="EMBL" id="JAUSUB010000006">
    <property type="protein sequence ID" value="MDQ0269878.1"/>
    <property type="molecule type" value="Genomic_DNA"/>
</dbReference>
<comment type="caution">
    <text evidence="1">The sequence shown here is derived from an EMBL/GenBank/DDBJ whole genome shotgun (WGS) entry which is preliminary data.</text>
</comment>
<keyword evidence="2" id="KW-1185">Reference proteome</keyword>
<dbReference type="Proteomes" id="UP001238088">
    <property type="component" value="Unassembled WGS sequence"/>
</dbReference>
<sequence length="36" mass="4035">MSFSKKSLILEGRGGSNAHASVNQSFYRYIMDVPSR</sequence>
<protein>
    <submittedName>
        <fullName evidence="1">Uncharacterized protein</fullName>
    </submittedName>
</protein>